<dbReference type="EMBL" id="LUGG01000007">
    <property type="protein sequence ID" value="OBZ72793.1"/>
    <property type="molecule type" value="Genomic_DNA"/>
</dbReference>
<name>A0A1C7M794_GRIFR</name>
<organism evidence="1 2">
    <name type="scientific">Grifola frondosa</name>
    <name type="common">Maitake</name>
    <name type="synonym">Polyporus frondosus</name>
    <dbReference type="NCBI Taxonomy" id="5627"/>
    <lineage>
        <taxon>Eukaryota</taxon>
        <taxon>Fungi</taxon>
        <taxon>Dikarya</taxon>
        <taxon>Basidiomycota</taxon>
        <taxon>Agaricomycotina</taxon>
        <taxon>Agaricomycetes</taxon>
        <taxon>Polyporales</taxon>
        <taxon>Grifolaceae</taxon>
        <taxon>Grifola</taxon>
    </lineage>
</organism>
<dbReference type="Proteomes" id="UP000092993">
    <property type="component" value="Unassembled WGS sequence"/>
</dbReference>
<keyword evidence="2" id="KW-1185">Reference proteome</keyword>
<gene>
    <name evidence="1" type="ORF">A0H81_07338</name>
</gene>
<comment type="caution">
    <text evidence="1">The sequence shown here is derived from an EMBL/GenBank/DDBJ whole genome shotgun (WGS) entry which is preliminary data.</text>
</comment>
<evidence type="ECO:0000313" key="2">
    <source>
        <dbReference type="Proteomes" id="UP000092993"/>
    </source>
</evidence>
<evidence type="ECO:0000313" key="1">
    <source>
        <dbReference type="EMBL" id="OBZ72793.1"/>
    </source>
</evidence>
<protein>
    <submittedName>
        <fullName evidence="1">Uncharacterized protein</fullName>
    </submittedName>
</protein>
<proteinExistence type="predicted"/>
<dbReference type="AlphaFoldDB" id="A0A1C7M794"/>
<accession>A0A1C7M794</accession>
<sequence length="115" mass="12569">MNVSPICATNSLIKTKCISDAGSNKSFHGNIEQVGESNRVLPVLTLRQQHWASPLCASAGSSSSPFSPLRQSQVLDVESYYLAAMIGDANEQRPTLHHNMLRSIIMFHSTDHSDS</sequence>
<reference evidence="1 2" key="1">
    <citation type="submission" date="2016-03" db="EMBL/GenBank/DDBJ databases">
        <title>Whole genome sequencing of Grifola frondosa 9006-11.</title>
        <authorList>
            <person name="Min B."/>
            <person name="Park H."/>
            <person name="Kim J.-G."/>
            <person name="Cho H."/>
            <person name="Oh Y.-L."/>
            <person name="Kong W.-S."/>
            <person name="Choi I.-G."/>
        </authorList>
    </citation>
    <scope>NUCLEOTIDE SEQUENCE [LARGE SCALE GENOMIC DNA]</scope>
    <source>
        <strain evidence="1 2">9006-11</strain>
    </source>
</reference>